<evidence type="ECO:0000256" key="1">
    <source>
        <dbReference type="ARBA" id="ARBA00005054"/>
    </source>
</evidence>
<feature type="domain" description="Formyl transferase N-terminal" evidence="9">
    <location>
        <begin position="6"/>
        <end position="185"/>
    </location>
</feature>
<dbReference type="PANTHER" id="PTHR43369:SF2">
    <property type="entry name" value="PHOSPHORIBOSYLGLYCINAMIDE FORMYLTRANSFERASE"/>
    <property type="match status" value="1"/>
</dbReference>
<evidence type="ECO:0000313" key="10">
    <source>
        <dbReference type="EMBL" id="CAC11230.1"/>
    </source>
</evidence>
<dbReference type="AlphaFoldDB" id="Q9HLZ1"/>
<dbReference type="InterPro" id="IPR002376">
    <property type="entry name" value="Formyl_transf_N"/>
</dbReference>
<dbReference type="HAMAP" id="MF_01930">
    <property type="entry name" value="PurN"/>
    <property type="match status" value="1"/>
</dbReference>
<evidence type="ECO:0000256" key="8">
    <source>
        <dbReference type="ARBA" id="ARBA00047664"/>
    </source>
</evidence>
<dbReference type="EC" id="2.1.2.2" evidence="2"/>
<protein>
    <recommendedName>
        <fullName evidence="2">phosphoribosylglycinamide formyltransferase 1</fullName>
        <ecNumber evidence="2">2.1.2.2</ecNumber>
    </recommendedName>
    <alternativeName>
        <fullName evidence="7">5'-phosphoribosylglycinamide transformylase</fullName>
    </alternativeName>
    <alternativeName>
        <fullName evidence="6">GAR transformylase</fullName>
    </alternativeName>
</protein>
<dbReference type="GO" id="GO:0005829">
    <property type="term" value="C:cytosol"/>
    <property type="evidence" value="ECO:0007669"/>
    <property type="project" value="TreeGrafter"/>
</dbReference>
<dbReference type="EMBL" id="AL445063">
    <property type="protein sequence ID" value="CAC11230.1"/>
    <property type="molecule type" value="Genomic_DNA"/>
</dbReference>
<name>Q9HLZ1_THEAC</name>
<dbReference type="SUPFAM" id="SSF53328">
    <property type="entry name" value="Formyltransferase"/>
    <property type="match status" value="1"/>
</dbReference>
<comment type="catalytic activity">
    <reaction evidence="8">
        <text>N(1)-(5-phospho-beta-D-ribosyl)glycinamide + (6R)-10-formyltetrahydrofolate = N(2)-formyl-N(1)-(5-phospho-beta-D-ribosyl)glycinamide + (6S)-5,6,7,8-tetrahydrofolate + H(+)</text>
        <dbReference type="Rhea" id="RHEA:15053"/>
        <dbReference type="ChEBI" id="CHEBI:15378"/>
        <dbReference type="ChEBI" id="CHEBI:57453"/>
        <dbReference type="ChEBI" id="CHEBI:143788"/>
        <dbReference type="ChEBI" id="CHEBI:147286"/>
        <dbReference type="ChEBI" id="CHEBI:195366"/>
        <dbReference type="EC" id="2.1.2.2"/>
    </reaction>
</comment>
<dbReference type="InterPro" id="IPR004607">
    <property type="entry name" value="GART"/>
</dbReference>
<accession>Q9HLZ1</accession>
<dbReference type="HOGENOM" id="CLU_038395_1_3_2"/>
<dbReference type="PaxDb" id="273075-Ta0082"/>
<dbReference type="UniPathway" id="UPA00074">
    <property type="reaction ID" value="UER00126"/>
</dbReference>
<evidence type="ECO:0000256" key="5">
    <source>
        <dbReference type="ARBA" id="ARBA00038440"/>
    </source>
</evidence>
<dbReference type="Gene3D" id="3.40.50.170">
    <property type="entry name" value="Formyl transferase, N-terminal domain"/>
    <property type="match status" value="1"/>
</dbReference>
<evidence type="ECO:0000259" key="9">
    <source>
        <dbReference type="Pfam" id="PF00551"/>
    </source>
</evidence>
<evidence type="ECO:0000256" key="7">
    <source>
        <dbReference type="ARBA" id="ARBA00041682"/>
    </source>
</evidence>
<comment type="pathway">
    <text evidence="1">Purine metabolism; IMP biosynthesis via de novo pathway; N(2)-formyl-N(1)-(5-phospho-D-ribosyl)glycinamide from N(1)-(5-phospho-D-ribosyl)glycinamide (10-formyl THF route): step 1/1.</text>
</comment>
<dbReference type="eggNOG" id="arCOG02825">
    <property type="taxonomic scope" value="Archaea"/>
</dbReference>
<comment type="similarity">
    <text evidence="5">Belongs to the GART family.</text>
</comment>
<dbReference type="Pfam" id="PF00551">
    <property type="entry name" value="Formyl_trans_N"/>
    <property type="match status" value="1"/>
</dbReference>
<organism evidence="10 11">
    <name type="scientific">Thermoplasma acidophilum (strain ATCC 25905 / DSM 1728 / JCM 9062 / NBRC 15155 / AMRC-C165)</name>
    <dbReference type="NCBI Taxonomy" id="273075"/>
    <lineage>
        <taxon>Archaea</taxon>
        <taxon>Methanobacteriati</taxon>
        <taxon>Thermoplasmatota</taxon>
        <taxon>Thermoplasmata</taxon>
        <taxon>Thermoplasmatales</taxon>
        <taxon>Thermoplasmataceae</taxon>
        <taxon>Thermoplasma</taxon>
    </lineage>
</organism>
<evidence type="ECO:0000313" key="11">
    <source>
        <dbReference type="Proteomes" id="UP000001024"/>
    </source>
</evidence>
<dbReference type="GO" id="GO:0006189">
    <property type="term" value="P:'de novo' IMP biosynthetic process"/>
    <property type="evidence" value="ECO:0007669"/>
    <property type="project" value="UniProtKB-UniPathway"/>
</dbReference>
<evidence type="ECO:0000256" key="6">
    <source>
        <dbReference type="ARBA" id="ARBA00041324"/>
    </source>
</evidence>
<dbReference type="PROSITE" id="PS00373">
    <property type="entry name" value="GART"/>
    <property type="match status" value="1"/>
</dbReference>
<dbReference type="STRING" id="273075.gene:9571297"/>
<dbReference type="EnsemblBacteria" id="CAC11230">
    <property type="protein sequence ID" value="CAC11230"/>
    <property type="gene ID" value="CAC11230"/>
</dbReference>
<dbReference type="GO" id="GO:0004644">
    <property type="term" value="F:phosphoribosylglycinamide formyltransferase activity"/>
    <property type="evidence" value="ECO:0007669"/>
    <property type="project" value="UniProtKB-EC"/>
</dbReference>
<reference evidence="10 11" key="1">
    <citation type="journal article" date="2000" name="Nature">
        <title>The genome sequence of the thermoacidophilic scavenger Thermoplasma acidophilum.</title>
        <authorList>
            <person name="Ruepp A."/>
            <person name="Graml W."/>
            <person name="Santos-Martinez M.L."/>
            <person name="Koretke K.K."/>
            <person name="Volker C."/>
            <person name="Mewes H.W."/>
            <person name="Frishman D."/>
            <person name="Stocker S."/>
            <person name="Lupas A.N."/>
            <person name="Baumeister W."/>
        </authorList>
    </citation>
    <scope>NUCLEOTIDE SEQUENCE [LARGE SCALE GENOMIC DNA]</scope>
    <source>
        <strain evidence="11">ATCC 25905 / DSM 1728 / JCM 9062 / NBRC 15155 / AMRC-C165</strain>
    </source>
</reference>
<dbReference type="PANTHER" id="PTHR43369">
    <property type="entry name" value="PHOSPHORIBOSYLGLYCINAMIDE FORMYLTRANSFERASE"/>
    <property type="match status" value="1"/>
</dbReference>
<dbReference type="KEGG" id="tac:Ta0082"/>
<evidence type="ECO:0000256" key="3">
    <source>
        <dbReference type="ARBA" id="ARBA00022679"/>
    </source>
</evidence>
<dbReference type="InterPro" id="IPR036477">
    <property type="entry name" value="Formyl_transf_N_sf"/>
</dbReference>
<evidence type="ECO:0000256" key="2">
    <source>
        <dbReference type="ARBA" id="ARBA00012254"/>
    </source>
</evidence>
<dbReference type="NCBIfam" id="TIGR00639">
    <property type="entry name" value="PurN"/>
    <property type="match status" value="1"/>
</dbReference>
<sequence>MDLAMKNICILVSGTGTTLQAVIDAIAGGKLDARISEVIADRECMAADRARKAGVKTVVVRRGRNFQSDLMKEMENSCADFFLLAGFLSILDAGIIERFRNRIINTHPSLLPCFGGKGFYGMRVHEAVIESGAKFSGCTVHFVTEEIDGGPIILQRVLQVDDVDTPETLENKIHAIEHSAVLQALNIIISGNYRIVGKRVIVA</sequence>
<keyword evidence="11" id="KW-1185">Reference proteome</keyword>
<dbReference type="Proteomes" id="UP000001024">
    <property type="component" value="Chromosome"/>
</dbReference>
<dbReference type="InParanoid" id="Q9HLZ1"/>
<gene>
    <name evidence="10" type="ordered locus">Ta0082</name>
</gene>
<proteinExistence type="inferred from homology"/>
<evidence type="ECO:0000256" key="4">
    <source>
        <dbReference type="ARBA" id="ARBA00022755"/>
    </source>
</evidence>
<keyword evidence="4" id="KW-0658">Purine biosynthesis</keyword>
<dbReference type="CDD" id="cd08645">
    <property type="entry name" value="FMT_core_GART"/>
    <property type="match status" value="1"/>
</dbReference>
<dbReference type="InterPro" id="IPR001555">
    <property type="entry name" value="GART_AS"/>
</dbReference>
<keyword evidence="3" id="KW-0808">Transferase</keyword>